<evidence type="ECO:0000256" key="4">
    <source>
        <dbReference type="ARBA" id="ARBA00023004"/>
    </source>
</evidence>
<dbReference type="Proteomes" id="UP001279734">
    <property type="component" value="Unassembled WGS sequence"/>
</dbReference>
<proteinExistence type="inferred from homology"/>
<keyword evidence="3 8" id="KW-0560">Oxidoreductase</keyword>
<dbReference type="GO" id="GO:0009685">
    <property type="term" value="P:gibberellin metabolic process"/>
    <property type="evidence" value="ECO:0007669"/>
    <property type="project" value="UniProtKB-ARBA"/>
</dbReference>
<dbReference type="PANTHER" id="PTHR47990">
    <property type="entry name" value="2-OXOGLUTARATE (2OG) AND FE(II)-DEPENDENT OXYGENASE SUPERFAMILY PROTEIN-RELATED"/>
    <property type="match status" value="1"/>
</dbReference>
<reference evidence="10" key="1">
    <citation type="submission" date="2023-05" db="EMBL/GenBank/DDBJ databases">
        <title>Nepenthes gracilis genome sequencing.</title>
        <authorList>
            <person name="Fukushima K."/>
        </authorList>
    </citation>
    <scope>NUCLEOTIDE SEQUENCE</scope>
    <source>
        <strain evidence="10">SING2019-196</strain>
    </source>
</reference>
<dbReference type="InterPro" id="IPR026992">
    <property type="entry name" value="DIOX_N"/>
</dbReference>
<accession>A0AAD3TF59</accession>
<keyword evidence="4 8" id="KW-0408">Iron</keyword>
<dbReference type="FunFam" id="2.60.120.330:FF:000025">
    <property type="entry name" value="Gibberellin 2-beta-dioxygenase 2"/>
    <property type="match status" value="1"/>
</dbReference>
<comment type="catalytic activity">
    <reaction evidence="5">
        <text>gibberellin A1 + 2-oxoglutarate + O2 = gibberellin A8 + succinate + CO2</text>
        <dbReference type="Rhea" id="RHEA:15005"/>
        <dbReference type="ChEBI" id="CHEBI:15379"/>
        <dbReference type="ChEBI" id="CHEBI:16526"/>
        <dbReference type="ChEBI" id="CHEBI:16810"/>
        <dbReference type="ChEBI" id="CHEBI:30031"/>
        <dbReference type="ChEBI" id="CHEBI:58524"/>
        <dbReference type="ChEBI" id="CHEBI:58594"/>
        <dbReference type="EC" id="1.14.11.13"/>
    </reaction>
</comment>
<evidence type="ECO:0000256" key="8">
    <source>
        <dbReference type="RuleBase" id="RU003682"/>
    </source>
</evidence>
<dbReference type="InterPro" id="IPR005123">
    <property type="entry name" value="Oxoglu/Fe-dep_dioxygenase_dom"/>
</dbReference>
<keyword evidence="11" id="KW-1185">Reference proteome</keyword>
<sequence>MVVPSATRPGGKKITRAAAVPTIDLSMERSVIRERIVMACEDYGIFNVVNHGVSMDVVQRLERQGLEFFAKPPWEKQRAGPPRPFGYGCKNIGFNGDMGELEYLLLHTNPPSVTETSKSMSDDPASFSSAANDYIRAVTDLACELVDLVAEGLWLQEKSILNRLIGGADSDSVLRLNYYPPPPGDWEPSSSEYYPRERIGFGEHSDPQILTILRSNDIGGLQICLPDDERWVDVPPDPTGFYVMVGDVLQVLTNGRFVSVRHRAMANSVKPRLSTVYFAGPPLDAWIYPLPEMVSLKNPSLYVPFTWSDYKNAMHASRLGDRRLMFFKR</sequence>
<name>A0AAD3TF59_NEPGR</name>
<dbReference type="AlphaFoldDB" id="A0AAD3TF59"/>
<dbReference type="Gene3D" id="2.60.120.330">
    <property type="entry name" value="B-lactam Antibiotic, Isopenicillin N Synthase, Chain"/>
    <property type="match status" value="1"/>
</dbReference>
<dbReference type="Pfam" id="PF03171">
    <property type="entry name" value="2OG-FeII_Oxy"/>
    <property type="match status" value="1"/>
</dbReference>
<dbReference type="SUPFAM" id="SSF51197">
    <property type="entry name" value="Clavaminate synthase-like"/>
    <property type="match status" value="1"/>
</dbReference>
<feature type="domain" description="Fe2OG dioxygenase" evidence="9">
    <location>
        <begin position="169"/>
        <end position="281"/>
    </location>
</feature>
<comment type="similarity">
    <text evidence="6">Belongs to the iron/ascorbate-dependent oxidoreductase family. GA2OX subfamily.</text>
</comment>
<dbReference type="EC" id="1.14.11.13" evidence="7"/>
<dbReference type="PROSITE" id="PS51471">
    <property type="entry name" value="FE2OG_OXY"/>
    <property type="match status" value="1"/>
</dbReference>
<evidence type="ECO:0000313" key="11">
    <source>
        <dbReference type="Proteomes" id="UP001279734"/>
    </source>
</evidence>
<evidence type="ECO:0000256" key="6">
    <source>
        <dbReference type="ARBA" id="ARBA00061282"/>
    </source>
</evidence>
<dbReference type="InterPro" id="IPR027443">
    <property type="entry name" value="IPNS-like_sf"/>
</dbReference>
<organism evidence="10 11">
    <name type="scientific">Nepenthes gracilis</name>
    <name type="common">Slender pitcher plant</name>
    <dbReference type="NCBI Taxonomy" id="150966"/>
    <lineage>
        <taxon>Eukaryota</taxon>
        <taxon>Viridiplantae</taxon>
        <taxon>Streptophyta</taxon>
        <taxon>Embryophyta</taxon>
        <taxon>Tracheophyta</taxon>
        <taxon>Spermatophyta</taxon>
        <taxon>Magnoliopsida</taxon>
        <taxon>eudicotyledons</taxon>
        <taxon>Gunneridae</taxon>
        <taxon>Pentapetalae</taxon>
        <taxon>Caryophyllales</taxon>
        <taxon>Nepenthaceae</taxon>
        <taxon>Nepenthes</taxon>
    </lineage>
</organism>
<dbReference type="InterPro" id="IPR050231">
    <property type="entry name" value="Iron_ascorbate_oxido_reductase"/>
</dbReference>
<keyword evidence="2" id="KW-0223">Dioxygenase</keyword>
<evidence type="ECO:0000256" key="1">
    <source>
        <dbReference type="ARBA" id="ARBA00022723"/>
    </source>
</evidence>
<comment type="caution">
    <text evidence="10">The sequence shown here is derived from an EMBL/GenBank/DDBJ whole genome shotgun (WGS) entry which is preliminary data.</text>
</comment>
<gene>
    <name evidence="10" type="ORF">Nepgr_029852</name>
</gene>
<dbReference type="InterPro" id="IPR044861">
    <property type="entry name" value="IPNS-like_FE2OG_OXY"/>
</dbReference>
<evidence type="ECO:0000313" key="10">
    <source>
        <dbReference type="EMBL" id="GMH28009.1"/>
    </source>
</evidence>
<evidence type="ECO:0000256" key="5">
    <source>
        <dbReference type="ARBA" id="ARBA00052204"/>
    </source>
</evidence>
<dbReference type="GO" id="GO:0046872">
    <property type="term" value="F:metal ion binding"/>
    <property type="evidence" value="ECO:0007669"/>
    <property type="project" value="UniProtKB-KW"/>
</dbReference>
<protein>
    <recommendedName>
        <fullName evidence="7">gibberellin 2beta-dioxygenase</fullName>
        <ecNumber evidence="7">1.14.11.13</ecNumber>
    </recommendedName>
</protein>
<dbReference type="EMBL" id="BSYO01000033">
    <property type="protein sequence ID" value="GMH28009.1"/>
    <property type="molecule type" value="Genomic_DNA"/>
</dbReference>
<dbReference type="GO" id="GO:0045543">
    <property type="term" value="F:gibberellin 2-beta-dioxygenase activity"/>
    <property type="evidence" value="ECO:0007669"/>
    <property type="project" value="UniProtKB-EC"/>
</dbReference>
<evidence type="ECO:0000256" key="3">
    <source>
        <dbReference type="ARBA" id="ARBA00023002"/>
    </source>
</evidence>
<evidence type="ECO:0000256" key="2">
    <source>
        <dbReference type="ARBA" id="ARBA00022964"/>
    </source>
</evidence>
<evidence type="ECO:0000259" key="9">
    <source>
        <dbReference type="PROSITE" id="PS51471"/>
    </source>
</evidence>
<evidence type="ECO:0000256" key="7">
    <source>
        <dbReference type="ARBA" id="ARBA00066708"/>
    </source>
</evidence>
<keyword evidence="1 8" id="KW-0479">Metal-binding</keyword>
<dbReference type="Pfam" id="PF14226">
    <property type="entry name" value="DIOX_N"/>
    <property type="match status" value="1"/>
</dbReference>